<evidence type="ECO:0000313" key="1">
    <source>
        <dbReference type="EMBL" id="MBP2170558.1"/>
    </source>
</evidence>
<name>A0ABS4PD43_9GAMM</name>
<proteinExistence type="predicted"/>
<dbReference type="RefSeq" id="WP_017802410.1">
    <property type="nucleotide sequence ID" value="NZ_JAGGMQ010000001.1"/>
</dbReference>
<dbReference type="EMBL" id="JAGGMQ010000001">
    <property type="protein sequence ID" value="MBP2170558.1"/>
    <property type="molecule type" value="Genomic_DNA"/>
</dbReference>
<reference evidence="2" key="1">
    <citation type="submission" date="2023-07" db="EMBL/GenBank/DDBJ databases">
        <title>Genome mining of underrepresented organisms for secondary metabolites.</title>
        <authorList>
            <person name="D'Agostino P.M."/>
        </authorList>
    </citation>
    <scope>NUCLEOTIDE SEQUENCE [LARGE SCALE GENOMIC DNA]</scope>
    <source>
        <strain evidence="2">WS4403</strain>
    </source>
</reference>
<gene>
    <name evidence="1" type="ORF">J2125_003750</name>
</gene>
<evidence type="ECO:0000313" key="2">
    <source>
        <dbReference type="Proteomes" id="UP001195624"/>
    </source>
</evidence>
<accession>A0ABS4PD43</accession>
<protein>
    <submittedName>
        <fullName evidence="1">Uncharacterized protein</fullName>
    </submittedName>
</protein>
<keyword evidence="2" id="KW-1185">Reference proteome</keyword>
<sequence>MDAINSNIIINNSELSKGVSSEYAKIYNENTSTILHRMLPASDPTTDKIDKLFVGDAEQHQGFHCITFLGYSGLGYKDLEKLKEALKSELDSCLAAHADKQIVLVCGGTSAGIGVVYDVVNEYASLKEKIKLIGIVSEVAPENDLAKNDVSIIRVPDPDNTWETKKVDGNNIHYYMLYPVLKYDGEVQVWGGGKIAYDEAEAAIKLGIKTTFFRFEPDSSALQKKLDAGKTYQELCPVIYHEFMR</sequence>
<comment type="caution">
    <text evidence="1">The sequence shown here is derived from an EMBL/GenBank/DDBJ whole genome shotgun (WGS) entry which is preliminary data.</text>
</comment>
<organism evidence="1 2">
    <name type="scientific">Winslowiella toletana</name>
    <dbReference type="NCBI Taxonomy" id="92490"/>
    <lineage>
        <taxon>Bacteria</taxon>
        <taxon>Pseudomonadati</taxon>
        <taxon>Pseudomonadota</taxon>
        <taxon>Gammaproteobacteria</taxon>
        <taxon>Enterobacterales</taxon>
        <taxon>Erwiniaceae</taxon>
        <taxon>Winslowiella</taxon>
    </lineage>
</organism>
<dbReference type="Proteomes" id="UP001195624">
    <property type="component" value="Unassembled WGS sequence"/>
</dbReference>